<evidence type="ECO:0000313" key="14">
    <source>
        <dbReference type="Proteomes" id="UP000186406"/>
    </source>
</evidence>
<keyword evidence="9" id="KW-0732">Signal</keyword>
<evidence type="ECO:0000256" key="9">
    <source>
        <dbReference type="SAM" id="SignalP"/>
    </source>
</evidence>
<dbReference type="InterPro" id="IPR011066">
    <property type="entry name" value="MscS_channel_C_sf"/>
</dbReference>
<dbReference type="GO" id="GO:0005886">
    <property type="term" value="C:plasma membrane"/>
    <property type="evidence" value="ECO:0007669"/>
    <property type="project" value="UniProtKB-SubCell"/>
</dbReference>
<dbReference type="InterPro" id="IPR049142">
    <property type="entry name" value="MS_channel_1st"/>
</dbReference>
<feature type="transmembrane region" description="Helical" evidence="8">
    <location>
        <begin position="295"/>
        <end position="313"/>
    </location>
</feature>
<accession>A0A1M7ZD57</accession>
<comment type="subcellular location">
    <subcellularLocation>
        <location evidence="1">Cell membrane</location>
        <topology evidence="1">Multi-pass membrane protein</topology>
    </subcellularLocation>
</comment>
<feature type="transmembrane region" description="Helical" evidence="8">
    <location>
        <begin position="262"/>
        <end position="283"/>
    </location>
</feature>
<gene>
    <name evidence="13" type="ORF">SAMN02745172_01169</name>
</gene>
<feature type="signal peptide" evidence="9">
    <location>
        <begin position="1"/>
        <end position="26"/>
    </location>
</feature>
<feature type="transmembrane region" description="Helical" evidence="8">
    <location>
        <begin position="414"/>
        <end position="433"/>
    </location>
</feature>
<organism evidence="13 14">
    <name type="scientific">Pseudoxanthobacter soli DSM 19599</name>
    <dbReference type="NCBI Taxonomy" id="1123029"/>
    <lineage>
        <taxon>Bacteria</taxon>
        <taxon>Pseudomonadati</taxon>
        <taxon>Pseudomonadota</taxon>
        <taxon>Alphaproteobacteria</taxon>
        <taxon>Hyphomicrobiales</taxon>
        <taxon>Segnochrobactraceae</taxon>
        <taxon>Pseudoxanthobacter</taxon>
    </lineage>
</organism>
<dbReference type="Gene3D" id="3.30.70.100">
    <property type="match status" value="1"/>
</dbReference>
<dbReference type="STRING" id="1123029.SAMN02745172_01169"/>
<keyword evidence="6 8" id="KW-0472">Membrane</keyword>
<dbReference type="SUPFAM" id="SSF82689">
    <property type="entry name" value="Mechanosensitive channel protein MscS (YggB), C-terminal domain"/>
    <property type="match status" value="1"/>
</dbReference>
<dbReference type="Gene3D" id="1.10.287.1260">
    <property type="match status" value="1"/>
</dbReference>
<dbReference type="Pfam" id="PF21082">
    <property type="entry name" value="MS_channel_3rd"/>
    <property type="match status" value="1"/>
</dbReference>
<feature type="transmembrane region" description="Helical" evidence="8">
    <location>
        <begin position="507"/>
        <end position="526"/>
    </location>
</feature>
<feature type="transmembrane region" description="Helical" evidence="8">
    <location>
        <begin position="189"/>
        <end position="210"/>
    </location>
</feature>
<dbReference type="InterPro" id="IPR023408">
    <property type="entry name" value="MscS_beta-dom_sf"/>
</dbReference>
<dbReference type="RefSeq" id="WP_139282432.1">
    <property type="nucleotide sequence ID" value="NZ_FRXO01000002.1"/>
</dbReference>
<dbReference type="PANTHER" id="PTHR30460:SF0">
    <property type="entry name" value="MODERATE CONDUCTANCE MECHANOSENSITIVE CHANNEL YBIO"/>
    <property type="match status" value="1"/>
</dbReference>
<feature type="domain" description="Mechanosensitive ion channel transmembrane helices 2/3" evidence="12">
    <location>
        <begin position="516"/>
        <end position="551"/>
    </location>
</feature>
<dbReference type="OrthoDB" id="9814206at2"/>
<keyword evidence="4 8" id="KW-0812">Transmembrane</keyword>
<feature type="transmembrane region" description="Helical" evidence="8">
    <location>
        <begin position="445"/>
        <end position="463"/>
    </location>
</feature>
<evidence type="ECO:0000256" key="3">
    <source>
        <dbReference type="ARBA" id="ARBA00022475"/>
    </source>
</evidence>
<evidence type="ECO:0000313" key="13">
    <source>
        <dbReference type="EMBL" id="SHO62803.1"/>
    </source>
</evidence>
<feature type="domain" description="Mechanosensitive ion channel MscS" evidence="10">
    <location>
        <begin position="552"/>
        <end position="617"/>
    </location>
</feature>
<feature type="transmembrane region" description="Helical" evidence="8">
    <location>
        <begin position="372"/>
        <end position="393"/>
    </location>
</feature>
<sequence>MSSRTVCKPTRSVAALLAALMVALFAAGPVSGLSATAALAATPVPTEAPAATPAAAPPVAQAAPAAAPAPKAESTAASKDLEQKLDADVQADEADFVTTMGELRGKFRAAMGALKTFPSDLKAALDREEPYGEVDRWVMDGIGIALIGIVAGLVIAIPLERWAIGRPVGAPAGQQIETNTRIAFLLRRAAIWLVGTAVVLIVGLVVLELLDKGHDLEHGTALTVLMCFAGVRAAASMFRTVITPGLPEYRIVHLEDREARSLGRGLTLFAALFAVVVGMDFWLHLLQLPREPRHIASLVLSVLLLLLLVVLCVTERRSVTKALGWRSTGFAGWLARNWWAVAILYFVAAWAVRAVEVLLDARGGAELVVVPVLLVFAGLGLQGIARLVLAQIVRRSPELRVGGPAGRRLPDFRDLAYTASALAITLIALALLLETWGLSFARSGAGITAIKVGLICLFGYIVYESIRIGIERKLAMEGAIPGVVAVDLDGDQPLAAGQSRIATLLPLVRVFLLAAVLCVSALMVLSELGVQVAPLFAGAGILGLAIGFGSQTLVHDIMSGAFFLVDDAFRVGEYVDIGSAKGVVERISIRSFQLRHQNGQLQTIPFSGIKQITNFSRDWQVAKLPFKFPFGTDVEKVRKVIKKVGERLAGDPELGPKFLAPIKSQGVSEIDSSGVTIRVKFMTRPNDLFLVKRQAYVALTKAFEEAGLELSNNIVTVRIESDGKTEITEEVKQAIAGAAASAASAPPAGAEG</sequence>
<feature type="transmembrane region" description="Helical" evidence="8">
    <location>
        <begin position="222"/>
        <end position="242"/>
    </location>
</feature>
<dbReference type="InterPro" id="IPR011014">
    <property type="entry name" value="MscS_channel_TM-2"/>
</dbReference>
<evidence type="ECO:0000259" key="11">
    <source>
        <dbReference type="Pfam" id="PF21082"/>
    </source>
</evidence>
<dbReference type="EMBL" id="FRXO01000002">
    <property type="protein sequence ID" value="SHO62803.1"/>
    <property type="molecule type" value="Genomic_DNA"/>
</dbReference>
<evidence type="ECO:0000256" key="8">
    <source>
        <dbReference type="SAM" id="Phobius"/>
    </source>
</evidence>
<evidence type="ECO:0000259" key="10">
    <source>
        <dbReference type="Pfam" id="PF00924"/>
    </source>
</evidence>
<feature type="transmembrane region" description="Helical" evidence="8">
    <location>
        <begin position="137"/>
        <end position="157"/>
    </location>
</feature>
<dbReference type="SUPFAM" id="SSF50182">
    <property type="entry name" value="Sm-like ribonucleoproteins"/>
    <property type="match status" value="1"/>
</dbReference>
<dbReference type="AlphaFoldDB" id="A0A1M7ZD57"/>
<dbReference type="Pfam" id="PF21088">
    <property type="entry name" value="MS_channel_1st"/>
    <property type="match status" value="1"/>
</dbReference>
<reference evidence="13 14" key="1">
    <citation type="submission" date="2016-12" db="EMBL/GenBank/DDBJ databases">
        <authorList>
            <person name="Song W.-J."/>
            <person name="Kurnit D.M."/>
        </authorList>
    </citation>
    <scope>NUCLEOTIDE SEQUENCE [LARGE SCALE GENOMIC DNA]</scope>
    <source>
        <strain evidence="13 14">DSM 19599</strain>
    </source>
</reference>
<dbReference type="Proteomes" id="UP000186406">
    <property type="component" value="Unassembled WGS sequence"/>
</dbReference>
<proteinExistence type="inferred from homology"/>
<keyword evidence="14" id="KW-1185">Reference proteome</keyword>
<evidence type="ECO:0000256" key="4">
    <source>
        <dbReference type="ARBA" id="ARBA00022692"/>
    </source>
</evidence>
<feature type="chain" id="PRO_5009929977" evidence="9">
    <location>
        <begin position="27"/>
        <end position="752"/>
    </location>
</feature>
<comment type="similarity">
    <text evidence="2">Belongs to the MscS (TC 1.A.23) family.</text>
</comment>
<protein>
    <submittedName>
        <fullName evidence="13">Small-conductance mechanosensitive channel</fullName>
    </submittedName>
</protein>
<dbReference type="SUPFAM" id="SSF82861">
    <property type="entry name" value="Mechanosensitive channel protein MscS (YggB), transmembrane region"/>
    <property type="match status" value="1"/>
</dbReference>
<keyword evidence="3" id="KW-1003">Cell membrane</keyword>
<dbReference type="InterPro" id="IPR006685">
    <property type="entry name" value="MscS_channel_2nd"/>
</dbReference>
<name>A0A1M7ZD57_9HYPH</name>
<dbReference type="InterPro" id="IPR045276">
    <property type="entry name" value="YbiO_bact"/>
</dbReference>
<keyword evidence="5 8" id="KW-1133">Transmembrane helix</keyword>
<dbReference type="InterPro" id="IPR010920">
    <property type="entry name" value="LSM_dom_sf"/>
</dbReference>
<feature type="compositionally biased region" description="Low complexity" evidence="7">
    <location>
        <begin position="48"/>
        <end position="77"/>
    </location>
</feature>
<dbReference type="Pfam" id="PF00924">
    <property type="entry name" value="MS_channel_2nd"/>
    <property type="match status" value="1"/>
</dbReference>
<feature type="transmembrane region" description="Helical" evidence="8">
    <location>
        <begin position="532"/>
        <end position="554"/>
    </location>
</feature>
<dbReference type="PANTHER" id="PTHR30460">
    <property type="entry name" value="MODERATE CONDUCTANCE MECHANOSENSITIVE CHANNEL YBIO"/>
    <property type="match status" value="1"/>
</dbReference>
<evidence type="ECO:0000256" key="1">
    <source>
        <dbReference type="ARBA" id="ARBA00004651"/>
    </source>
</evidence>
<evidence type="ECO:0000256" key="5">
    <source>
        <dbReference type="ARBA" id="ARBA00022989"/>
    </source>
</evidence>
<feature type="region of interest" description="Disordered" evidence="7">
    <location>
        <begin position="48"/>
        <end position="79"/>
    </location>
</feature>
<feature type="domain" description="Mechanosensitive ion channel MscS C-terminal" evidence="11">
    <location>
        <begin position="623"/>
        <end position="709"/>
    </location>
</feature>
<feature type="transmembrane region" description="Helical" evidence="8">
    <location>
        <begin position="334"/>
        <end position="352"/>
    </location>
</feature>
<dbReference type="Gene3D" id="2.30.30.60">
    <property type="match status" value="1"/>
</dbReference>
<dbReference type="GO" id="GO:0008381">
    <property type="term" value="F:mechanosensitive monoatomic ion channel activity"/>
    <property type="evidence" value="ECO:0007669"/>
    <property type="project" value="InterPro"/>
</dbReference>
<dbReference type="InterPro" id="IPR049278">
    <property type="entry name" value="MS_channel_C"/>
</dbReference>
<evidence type="ECO:0000256" key="2">
    <source>
        <dbReference type="ARBA" id="ARBA00008017"/>
    </source>
</evidence>
<evidence type="ECO:0000256" key="7">
    <source>
        <dbReference type="SAM" id="MobiDB-lite"/>
    </source>
</evidence>
<evidence type="ECO:0000256" key="6">
    <source>
        <dbReference type="ARBA" id="ARBA00023136"/>
    </source>
</evidence>
<evidence type="ECO:0000259" key="12">
    <source>
        <dbReference type="Pfam" id="PF21088"/>
    </source>
</evidence>